<evidence type="ECO:0000256" key="1">
    <source>
        <dbReference type="SAM" id="Coils"/>
    </source>
</evidence>
<name>A0ABR2M8X2_9ASPA</name>
<reference evidence="3 4" key="1">
    <citation type="journal article" date="2022" name="Nat. Plants">
        <title>Genomes of leafy and leafless Platanthera orchids illuminate the evolution of mycoheterotrophy.</title>
        <authorList>
            <person name="Li M.H."/>
            <person name="Liu K.W."/>
            <person name="Li Z."/>
            <person name="Lu H.C."/>
            <person name="Ye Q.L."/>
            <person name="Zhang D."/>
            <person name="Wang J.Y."/>
            <person name="Li Y.F."/>
            <person name="Zhong Z.M."/>
            <person name="Liu X."/>
            <person name="Yu X."/>
            <person name="Liu D.K."/>
            <person name="Tu X.D."/>
            <person name="Liu B."/>
            <person name="Hao Y."/>
            <person name="Liao X.Y."/>
            <person name="Jiang Y.T."/>
            <person name="Sun W.H."/>
            <person name="Chen J."/>
            <person name="Chen Y.Q."/>
            <person name="Ai Y."/>
            <person name="Zhai J.W."/>
            <person name="Wu S.S."/>
            <person name="Zhou Z."/>
            <person name="Hsiao Y.Y."/>
            <person name="Wu W.L."/>
            <person name="Chen Y.Y."/>
            <person name="Lin Y.F."/>
            <person name="Hsu J.L."/>
            <person name="Li C.Y."/>
            <person name="Wang Z.W."/>
            <person name="Zhao X."/>
            <person name="Zhong W.Y."/>
            <person name="Ma X.K."/>
            <person name="Ma L."/>
            <person name="Huang J."/>
            <person name="Chen G.Z."/>
            <person name="Huang M.Z."/>
            <person name="Huang L."/>
            <person name="Peng D.H."/>
            <person name="Luo Y.B."/>
            <person name="Zou S.Q."/>
            <person name="Chen S.P."/>
            <person name="Lan S."/>
            <person name="Tsai W.C."/>
            <person name="Van de Peer Y."/>
            <person name="Liu Z.J."/>
        </authorList>
    </citation>
    <scope>NUCLEOTIDE SEQUENCE [LARGE SCALE GENOMIC DNA]</scope>
    <source>
        <strain evidence="3">Lor288</strain>
    </source>
</reference>
<keyword evidence="3" id="KW-0347">Helicase</keyword>
<evidence type="ECO:0000256" key="2">
    <source>
        <dbReference type="SAM" id="MobiDB-lite"/>
    </source>
</evidence>
<feature type="coiled-coil region" evidence="1">
    <location>
        <begin position="162"/>
        <end position="189"/>
    </location>
</feature>
<dbReference type="Proteomes" id="UP001412067">
    <property type="component" value="Unassembled WGS sequence"/>
</dbReference>
<sequence length="218" mass="24747">MGGVHERNSKRNIPPPAPLSEGHILPKAWSVGCNAPLMTNVPVEAAATREDAGAITAKGGPEIYPVPVKSEQDVDRDSSFKGENDSEKGNSVASTNVSVDVGHVKKPVMENMKRIKPDLTSRLRIEEKKLSLLDIQSRLRDEIDEQQQDILALPDRPYRKFIRQCERQRQELMRQVQQLQKETREKQLKAPFGGAYFHRLSGHDRMNQDLIKVRFMRS</sequence>
<feature type="compositionally biased region" description="Basic and acidic residues" evidence="2">
    <location>
        <begin position="70"/>
        <end position="88"/>
    </location>
</feature>
<evidence type="ECO:0000313" key="3">
    <source>
        <dbReference type="EMBL" id="KAK8960481.1"/>
    </source>
</evidence>
<keyword evidence="3" id="KW-0547">Nucleotide-binding</keyword>
<evidence type="ECO:0000313" key="4">
    <source>
        <dbReference type="Proteomes" id="UP001412067"/>
    </source>
</evidence>
<proteinExistence type="predicted"/>
<keyword evidence="4" id="KW-1185">Reference proteome</keyword>
<feature type="region of interest" description="Disordered" evidence="2">
    <location>
        <begin position="52"/>
        <end position="95"/>
    </location>
</feature>
<keyword evidence="3" id="KW-0378">Hydrolase</keyword>
<dbReference type="EMBL" id="JBBWWR010000010">
    <property type="protein sequence ID" value="KAK8960481.1"/>
    <property type="molecule type" value="Genomic_DNA"/>
</dbReference>
<accession>A0ABR2M8X2</accession>
<keyword evidence="1" id="KW-0175">Coiled coil</keyword>
<gene>
    <name evidence="3" type="primary">BRM</name>
    <name evidence="3" type="ORF">KSP40_PGU000699</name>
</gene>
<protein>
    <submittedName>
        <fullName evidence="3">ATP-dependent helicase BRM</fullName>
    </submittedName>
</protein>
<feature type="region of interest" description="Disordered" evidence="2">
    <location>
        <begin position="1"/>
        <end position="23"/>
    </location>
</feature>
<comment type="caution">
    <text evidence="3">The sequence shown here is derived from an EMBL/GenBank/DDBJ whole genome shotgun (WGS) entry which is preliminary data.</text>
</comment>
<keyword evidence="3" id="KW-0067">ATP-binding</keyword>
<organism evidence="3 4">
    <name type="scientific">Platanthera guangdongensis</name>
    <dbReference type="NCBI Taxonomy" id="2320717"/>
    <lineage>
        <taxon>Eukaryota</taxon>
        <taxon>Viridiplantae</taxon>
        <taxon>Streptophyta</taxon>
        <taxon>Embryophyta</taxon>
        <taxon>Tracheophyta</taxon>
        <taxon>Spermatophyta</taxon>
        <taxon>Magnoliopsida</taxon>
        <taxon>Liliopsida</taxon>
        <taxon>Asparagales</taxon>
        <taxon>Orchidaceae</taxon>
        <taxon>Orchidoideae</taxon>
        <taxon>Orchideae</taxon>
        <taxon>Orchidinae</taxon>
        <taxon>Platanthera</taxon>
    </lineage>
</organism>
<dbReference type="GO" id="GO:0004386">
    <property type="term" value="F:helicase activity"/>
    <property type="evidence" value="ECO:0007669"/>
    <property type="project" value="UniProtKB-KW"/>
</dbReference>